<evidence type="ECO:0000256" key="2">
    <source>
        <dbReference type="ARBA" id="ARBA00022692"/>
    </source>
</evidence>
<comment type="subcellular location">
    <subcellularLocation>
        <location evidence="5">Cell membrane</location>
        <topology evidence="5">Multi-pass membrane protein</topology>
    </subcellularLocation>
    <subcellularLocation>
        <location evidence="1">Membrane</location>
        <topology evidence="1">Multi-pass membrane protein</topology>
    </subcellularLocation>
</comment>
<dbReference type="InterPro" id="IPR019820">
    <property type="entry name" value="Sec-indep_translocase_CS"/>
</dbReference>
<keyword evidence="5" id="KW-0813">Transport</keyword>
<evidence type="ECO:0000256" key="1">
    <source>
        <dbReference type="ARBA" id="ARBA00004141"/>
    </source>
</evidence>
<evidence type="ECO:0000256" key="4">
    <source>
        <dbReference type="ARBA" id="ARBA00023136"/>
    </source>
</evidence>
<sequence length="248" mass="26714">MQATADRGRSMSVVEHLEELRRVLLISALAWVAATVAAVVFHGHILDFLLRPLTTVLGRTNNHITSTAIFTSPTEGLTIPLKISAVAGLVGALPVILWQVWTFVAPGLRPVEKKFVGPFVASALLLFVGGAAFAYFVMPIGLNFLATFLGNSAVYLPDINSYLSFLLLLIVAFGVTFELPVVVLLLGVLGIVSSKLLRRKRKAIWVAIIAAALLVTPGADPYTPTALFVPLIIFFEASVLILDKALKR</sequence>
<dbReference type="HAMAP" id="MF_00902">
    <property type="entry name" value="TatC"/>
    <property type="match status" value="1"/>
</dbReference>
<dbReference type="PRINTS" id="PR01840">
    <property type="entry name" value="TATCFAMILY"/>
</dbReference>
<dbReference type="Pfam" id="PF00902">
    <property type="entry name" value="TatC"/>
    <property type="match status" value="1"/>
</dbReference>
<feature type="transmembrane region" description="Helical" evidence="5">
    <location>
        <begin position="225"/>
        <end position="242"/>
    </location>
</feature>
<feature type="transmembrane region" description="Helical" evidence="5">
    <location>
        <begin position="203"/>
        <end position="219"/>
    </location>
</feature>
<dbReference type="RefSeq" id="WP_337314115.1">
    <property type="nucleotide sequence ID" value="NZ_JAEKNS010000152.1"/>
</dbReference>
<keyword evidence="4 5" id="KW-0472">Membrane</keyword>
<evidence type="ECO:0000313" key="6">
    <source>
        <dbReference type="EMBL" id="MBJ7596245.1"/>
    </source>
</evidence>
<dbReference type="GO" id="GO:0043953">
    <property type="term" value="P:protein transport by the Tat complex"/>
    <property type="evidence" value="ECO:0007669"/>
    <property type="project" value="UniProtKB-UniRule"/>
</dbReference>
<dbReference type="NCBIfam" id="TIGR00945">
    <property type="entry name" value="tatC"/>
    <property type="match status" value="1"/>
</dbReference>
<evidence type="ECO:0000256" key="3">
    <source>
        <dbReference type="ARBA" id="ARBA00022989"/>
    </source>
</evidence>
<keyword evidence="2 5" id="KW-0812">Transmembrane</keyword>
<feature type="transmembrane region" description="Helical" evidence="5">
    <location>
        <begin position="83"/>
        <end position="104"/>
    </location>
</feature>
<organism evidence="6 7">
    <name type="scientific">Candidatus Aeolococcus gillhamiae</name>
    <dbReference type="NCBI Taxonomy" id="3127015"/>
    <lineage>
        <taxon>Bacteria</taxon>
        <taxon>Bacillati</taxon>
        <taxon>Candidatus Dormiibacterota</taxon>
        <taxon>Candidatus Dormibacteria</taxon>
        <taxon>Candidatus Aeolococcales</taxon>
        <taxon>Candidatus Aeolococcaceae</taxon>
        <taxon>Candidatus Aeolococcus</taxon>
    </lineage>
</organism>
<evidence type="ECO:0000256" key="5">
    <source>
        <dbReference type="HAMAP-Rule" id="MF_00902"/>
    </source>
</evidence>
<dbReference type="PANTHER" id="PTHR30371">
    <property type="entry name" value="SEC-INDEPENDENT PROTEIN TRANSLOCASE PROTEIN TATC"/>
    <property type="match status" value="1"/>
</dbReference>
<dbReference type="Proteomes" id="UP000606991">
    <property type="component" value="Unassembled WGS sequence"/>
</dbReference>
<protein>
    <recommendedName>
        <fullName evidence="5">Sec-independent protein translocase protein TatC</fullName>
    </recommendedName>
</protein>
<feature type="transmembrane region" description="Helical" evidence="5">
    <location>
        <begin position="116"/>
        <end position="142"/>
    </location>
</feature>
<comment type="subunit">
    <text evidence="5">Forms a complex with TatA.</text>
</comment>
<proteinExistence type="inferred from homology"/>
<dbReference type="GO" id="GO:0033281">
    <property type="term" value="C:TAT protein transport complex"/>
    <property type="evidence" value="ECO:0007669"/>
    <property type="project" value="UniProtKB-UniRule"/>
</dbReference>
<dbReference type="AlphaFoldDB" id="A0A934K0F0"/>
<dbReference type="InterPro" id="IPR002033">
    <property type="entry name" value="TatC"/>
</dbReference>
<keyword evidence="5" id="KW-0811">Translocation</keyword>
<dbReference type="EMBL" id="JAEKNS010000152">
    <property type="protein sequence ID" value="MBJ7596245.1"/>
    <property type="molecule type" value="Genomic_DNA"/>
</dbReference>
<evidence type="ECO:0000313" key="7">
    <source>
        <dbReference type="Proteomes" id="UP000606991"/>
    </source>
</evidence>
<name>A0A934K0F0_9BACT</name>
<reference evidence="6 7" key="1">
    <citation type="submission" date="2020-10" db="EMBL/GenBank/DDBJ databases">
        <title>Ca. Dormibacterota MAGs.</title>
        <authorList>
            <person name="Montgomery K."/>
        </authorList>
    </citation>
    <scope>NUCLEOTIDE SEQUENCE [LARGE SCALE GENOMIC DNA]</scope>
    <source>
        <strain evidence="6">SC8812_S17_18</strain>
    </source>
</reference>
<comment type="function">
    <text evidence="5">Part of the twin-arginine translocation (Tat) system that transports large folded proteins containing a characteristic twin-arginine motif in their signal peptide across membranes.</text>
</comment>
<keyword evidence="5" id="KW-1003">Cell membrane</keyword>
<dbReference type="GO" id="GO:0009977">
    <property type="term" value="F:proton motive force dependent protein transmembrane transporter activity"/>
    <property type="evidence" value="ECO:0007669"/>
    <property type="project" value="TreeGrafter"/>
</dbReference>
<accession>A0A934K0F0</accession>
<dbReference type="GO" id="GO:0065002">
    <property type="term" value="P:intracellular protein transmembrane transport"/>
    <property type="evidence" value="ECO:0007669"/>
    <property type="project" value="TreeGrafter"/>
</dbReference>
<comment type="similarity">
    <text evidence="5">Belongs to the TatC family.</text>
</comment>
<keyword evidence="3 5" id="KW-1133">Transmembrane helix</keyword>
<gene>
    <name evidence="5 6" type="primary">tatC</name>
    <name evidence="6" type="ORF">JF886_15560</name>
</gene>
<feature type="transmembrane region" description="Helical" evidence="5">
    <location>
        <begin position="162"/>
        <end position="191"/>
    </location>
</feature>
<keyword evidence="5" id="KW-0653">Protein transport</keyword>
<feature type="transmembrane region" description="Helical" evidence="5">
    <location>
        <begin position="23"/>
        <end position="45"/>
    </location>
</feature>
<dbReference type="PROSITE" id="PS01218">
    <property type="entry name" value="TATC"/>
    <property type="match status" value="1"/>
</dbReference>
<comment type="caution">
    <text evidence="6">The sequence shown here is derived from an EMBL/GenBank/DDBJ whole genome shotgun (WGS) entry which is preliminary data.</text>
</comment>
<dbReference type="PANTHER" id="PTHR30371:SF0">
    <property type="entry name" value="SEC-INDEPENDENT PROTEIN TRANSLOCASE PROTEIN TATC, CHLOROPLASTIC-RELATED"/>
    <property type="match status" value="1"/>
</dbReference>